<evidence type="ECO:0000256" key="1">
    <source>
        <dbReference type="SAM" id="Phobius"/>
    </source>
</evidence>
<keyword evidence="1" id="KW-1133">Transmembrane helix</keyword>
<name>A0ABM7VLT3_9BACT</name>
<keyword evidence="1" id="KW-0812">Transmembrane</keyword>
<proteinExistence type="predicted"/>
<protein>
    <recommendedName>
        <fullName evidence="4">Signal peptidase II</fullName>
    </recommendedName>
</protein>
<organism evidence="2 3">
    <name type="scientific">Persicobacter psychrovividus</name>
    <dbReference type="NCBI Taxonomy" id="387638"/>
    <lineage>
        <taxon>Bacteria</taxon>
        <taxon>Pseudomonadati</taxon>
        <taxon>Bacteroidota</taxon>
        <taxon>Cytophagia</taxon>
        <taxon>Cytophagales</taxon>
        <taxon>Persicobacteraceae</taxon>
        <taxon>Persicobacter</taxon>
    </lineage>
</organism>
<gene>
    <name evidence="2" type="ORF">PEPS_42360</name>
</gene>
<keyword evidence="1" id="KW-0472">Membrane</keyword>
<accession>A0ABM7VLT3</accession>
<dbReference type="Proteomes" id="UP001354989">
    <property type="component" value="Plasmid pPP5"/>
</dbReference>
<sequence>MVGGKVYLQISDLFFSGLIFGLSIFIKMKN</sequence>
<geneLocation type="plasmid" evidence="2 3">
    <name>pPP5</name>
</geneLocation>
<evidence type="ECO:0000313" key="3">
    <source>
        <dbReference type="Proteomes" id="UP001354989"/>
    </source>
</evidence>
<evidence type="ECO:0000313" key="2">
    <source>
        <dbReference type="EMBL" id="BDD01956.1"/>
    </source>
</evidence>
<keyword evidence="3" id="KW-1185">Reference proteome</keyword>
<dbReference type="EMBL" id="AP025297">
    <property type="protein sequence ID" value="BDD01956.1"/>
    <property type="molecule type" value="Genomic_DNA"/>
</dbReference>
<evidence type="ECO:0008006" key="4">
    <source>
        <dbReference type="Google" id="ProtNLM"/>
    </source>
</evidence>
<feature type="transmembrane region" description="Helical" evidence="1">
    <location>
        <begin position="6"/>
        <end position="26"/>
    </location>
</feature>
<keyword evidence="2" id="KW-0614">Plasmid</keyword>
<reference evidence="2 3" key="1">
    <citation type="submission" date="2021-12" db="EMBL/GenBank/DDBJ databases">
        <title>Genome sequencing of bacteria with rrn-lacking chromosome and rrn-plasmid.</title>
        <authorList>
            <person name="Anda M."/>
            <person name="Iwasaki W."/>
        </authorList>
    </citation>
    <scope>NUCLEOTIDE SEQUENCE [LARGE SCALE GENOMIC DNA]</scope>
    <source>
        <strain evidence="2 3">NBRC 101262</strain>
        <plasmid evidence="2 3">pPP5</plasmid>
    </source>
</reference>